<dbReference type="AlphaFoldDB" id="A0A9X0BIB8"/>
<evidence type="ECO:0000313" key="2">
    <source>
        <dbReference type="Proteomes" id="UP001147760"/>
    </source>
</evidence>
<reference evidence="1" key="2">
    <citation type="journal article" date="2023" name="IMA Fungus">
        <title>Comparative genomic study of the Penicillium genus elucidates a diverse pangenome and 15 lateral gene transfer events.</title>
        <authorList>
            <person name="Petersen C."/>
            <person name="Sorensen T."/>
            <person name="Nielsen M.R."/>
            <person name="Sondergaard T.E."/>
            <person name="Sorensen J.L."/>
            <person name="Fitzpatrick D.A."/>
            <person name="Frisvad J.C."/>
            <person name="Nielsen K.L."/>
        </authorList>
    </citation>
    <scope>NUCLEOTIDE SEQUENCE</scope>
    <source>
        <strain evidence="1">IBT 17660</strain>
    </source>
</reference>
<dbReference type="EMBL" id="JAPWDO010000006">
    <property type="protein sequence ID" value="KAJ5465596.1"/>
    <property type="molecule type" value="Genomic_DNA"/>
</dbReference>
<proteinExistence type="predicted"/>
<comment type="caution">
    <text evidence="1">The sequence shown here is derived from an EMBL/GenBank/DDBJ whole genome shotgun (WGS) entry which is preliminary data.</text>
</comment>
<evidence type="ECO:0000313" key="1">
    <source>
        <dbReference type="EMBL" id="KAJ5465596.1"/>
    </source>
</evidence>
<dbReference type="Proteomes" id="UP001147760">
    <property type="component" value="Unassembled WGS sequence"/>
</dbReference>
<organism evidence="1 2">
    <name type="scientific">Penicillium desertorum</name>
    <dbReference type="NCBI Taxonomy" id="1303715"/>
    <lineage>
        <taxon>Eukaryota</taxon>
        <taxon>Fungi</taxon>
        <taxon>Dikarya</taxon>
        <taxon>Ascomycota</taxon>
        <taxon>Pezizomycotina</taxon>
        <taxon>Eurotiomycetes</taxon>
        <taxon>Eurotiomycetidae</taxon>
        <taxon>Eurotiales</taxon>
        <taxon>Aspergillaceae</taxon>
        <taxon>Penicillium</taxon>
    </lineage>
</organism>
<keyword evidence="2" id="KW-1185">Reference proteome</keyword>
<reference evidence="1" key="1">
    <citation type="submission" date="2022-12" db="EMBL/GenBank/DDBJ databases">
        <authorList>
            <person name="Petersen C."/>
        </authorList>
    </citation>
    <scope>NUCLEOTIDE SEQUENCE</scope>
    <source>
        <strain evidence="1">IBT 17660</strain>
    </source>
</reference>
<accession>A0A9X0BIB8</accession>
<gene>
    <name evidence="1" type="ORF">N7530_009383</name>
</gene>
<sequence length="90" mass="10564">MYKDYTGNRDIFYNIRTKYLINRNGNILRYIDISIGILYLISPKEINYNPNEIDSDSNLDNNVSFINKVIAYEVYYRLGYTGKAYIASTL</sequence>
<protein>
    <submittedName>
        <fullName evidence="1">Uncharacterized protein</fullName>
    </submittedName>
</protein>
<name>A0A9X0BIB8_9EURO</name>